<accession>A0ABR7V8I2</accession>
<name>A0ABR7V8I2_9FLAO</name>
<comment type="caution">
    <text evidence="1">The sequence shown here is derived from an EMBL/GenBank/DDBJ whole genome shotgun (WGS) entry which is preliminary data.</text>
</comment>
<dbReference type="PROSITE" id="PS51257">
    <property type="entry name" value="PROKAR_LIPOPROTEIN"/>
    <property type="match status" value="1"/>
</dbReference>
<dbReference type="Proteomes" id="UP001166021">
    <property type="component" value="Unassembled WGS sequence"/>
</dbReference>
<sequence length="184" mass="20678">MKIKILIGIMCLNLFYGCGCSDEETINYDLNEFESSLISMESQDNIQFINQEQELINAKTTTKTTENKDLNSSDNDSCTVVLAESQENDLIIETLGKTFTTEIEKREDNKSHIVVSDGTLFYGIDNLDTENLEEITTSFSSDGFDFNNVFVLNSGSDSGFVIYSTTKGIEFIKNDDGSFLRRTE</sequence>
<keyword evidence="2" id="KW-1185">Reference proteome</keyword>
<evidence type="ECO:0000313" key="2">
    <source>
        <dbReference type="Proteomes" id="UP001166021"/>
    </source>
</evidence>
<evidence type="ECO:0000313" key="1">
    <source>
        <dbReference type="EMBL" id="MBD0779956.1"/>
    </source>
</evidence>
<gene>
    <name evidence="1" type="ORF">HPE56_19330</name>
</gene>
<protein>
    <submittedName>
        <fullName evidence="1">Uncharacterized protein</fullName>
    </submittedName>
</protein>
<proteinExistence type="predicted"/>
<reference evidence="1" key="1">
    <citation type="submission" date="2020-05" db="EMBL/GenBank/DDBJ databases">
        <title>The draft genome sequence of Maribacter sp. ANRC-HE7.</title>
        <authorList>
            <person name="Mu L."/>
        </authorList>
    </citation>
    <scope>NUCLEOTIDE SEQUENCE</scope>
    <source>
        <strain evidence="1">ANRC-HE7</strain>
    </source>
</reference>
<dbReference type="EMBL" id="JABTCF010000017">
    <property type="protein sequence ID" value="MBD0779956.1"/>
    <property type="molecule type" value="Genomic_DNA"/>
</dbReference>
<dbReference type="RefSeq" id="WP_188245389.1">
    <property type="nucleotide sequence ID" value="NZ_JABTCF010000017.1"/>
</dbReference>
<organism evidence="1 2">
    <name type="scientific">Maribacter aquimaris</name>
    <dbReference type="NCBI Taxonomy" id="2737171"/>
    <lineage>
        <taxon>Bacteria</taxon>
        <taxon>Pseudomonadati</taxon>
        <taxon>Bacteroidota</taxon>
        <taxon>Flavobacteriia</taxon>
        <taxon>Flavobacteriales</taxon>
        <taxon>Flavobacteriaceae</taxon>
        <taxon>Maribacter</taxon>
    </lineage>
</organism>